<dbReference type="InParanoid" id="K0IM90"/>
<keyword evidence="2" id="KW-1185">Reference proteome</keyword>
<gene>
    <name evidence="1" type="ordered locus">Ngar_c07160</name>
</gene>
<accession>K0IM90</accession>
<protein>
    <submittedName>
        <fullName evidence="1">Uncharacterized protein</fullName>
    </submittedName>
</protein>
<dbReference type="HOGENOM" id="CLU_3338592_0_0_2"/>
<evidence type="ECO:0000313" key="2">
    <source>
        <dbReference type="Proteomes" id="UP000008037"/>
    </source>
</evidence>
<name>K0IM90_NITGG</name>
<dbReference type="AlphaFoldDB" id="K0IM90"/>
<dbReference type="Proteomes" id="UP000008037">
    <property type="component" value="Chromosome"/>
</dbReference>
<dbReference type="EMBL" id="CP002408">
    <property type="protein sequence ID" value="AFU57659.1"/>
    <property type="molecule type" value="Genomic_DNA"/>
</dbReference>
<reference evidence="1 2" key="1">
    <citation type="journal article" date="2012" name="Environ. Microbiol.">
        <title>The genome of the ammonia-oxidizing Candidatus Nitrososphaera gargensis: insights into metabolic versatility and environmental adaptations.</title>
        <authorList>
            <person name="Spang A."/>
            <person name="Poehlein A."/>
            <person name="Offre P."/>
            <person name="Zumbragel S."/>
            <person name="Haider S."/>
            <person name="Rychlik N."/>
            <person name="Nowka B."/>
            <person name="Schmeisser C."/>
            <person name="Lebedeva E.V."/>
            <person name="Rattei T."/>
            <person name="Bohm C."/>
            <person name="Schmid M."/>
            <person name="Galushko A."/>
            <person name="Hatzenpichler R."/>
            <person name="Weinmaier T."/>
            <person name="Daniel R."/>
            <person name="Schleper C."/>
            <person name="Spieck E."/>
            <person name="Streit W."/>
            <person name="Wagner M."/>
        </authorList>
    </citation>
    <scope>NUCLEOTIDE SEQUENCE [LARGE SCALE GENOMIC DNA]</scope>
    <source>
        <strain evidence="2">Ga9.2</strain>
    </source>
</reference>
<organism evidence="1 2">
    <name type="scientific">Nitrososphaera gargensis (strain Ga9.2)</name>
    <dbReference type="NCBI Taxonomy" id="1237085"/>
    <lineage>
        <taxon>Archaea</taxon>
        <taxon>Nitrososphaerota</taxon>
        <taxon>Nitrososphaeria</taxon>
        <taxon>Nitrososphaerales</taxon>
        <taxon>Nitrososphaeraceae</taxon>
        <taxon>Nitrososphaera</taxon>
    </lineage>
</organism>
<evidence type="ECO:0000313" key="1">
    <source>
        <dbReference type="EMBL" id="AFU57659.1"/>
    </source>
</evidence>
<dbReference type="KEGG" id="nga:Ngar_c07160"/>
<proteinExistence type="predicted"/>
<dbReference type="BioCyc" id="CNIT1237085:G1324-714-MONOMER"/>
<sequence>MAVADYGSYVFDHWSDGSTNRFHDAAAGDSLMAVYRN</sequence>